<feature type="compositionally biased region" description="Polar residues" evidence="1">
    <location>
        <begin position="306"/>
        <end position="326"/>
    </location>
</feature>
<evidence type="ECO:0000313" key="4">
    <source>
        <dbReference type="Proteomes" id="UP000053095"/>
    </source>
</evidence>
<feature type="compositionally biased region" description="Basic and acidic residues" evidence="1">
    <location>
        <begin position="287"/>
        <end position="305"/>
    </location>
</feature>
<proteinExistence type="predicted"/>
<sequence>MEVWSGSINIDTSSDLKIKLVTSSQRRENIIPKDVNLSLRSLVNPALIPLYARAGPSVELHSTTEETSEWLKSRLLGGIWLDEDDGAIFERFTTIQCPVGLLVGVTSSQTYTSAANNVSDLLVYGILSSSQDESRIRPPSPPDSSSRENSSYDQSLKIRRELRIYAAPLATSFAQKVQDIPSPPSSVTGNDTTSGNSKDETFANFLPDLRSPSPKRKRILSLFEGAAQHHRRVRQREMKPQLSSMKIKKETNELGGLIMGQMDLRRARSLSLGGSQLSKLSEIAGVGEKRPDSSKGMFNRRDSKSRLNLSQVSSNIETTRSQSVVPSPTIDFVKPAPLNDAPEPQSSSPTDGETLVTRNKDLITRTILTCMRLYGYNRKANRSKSVAVGMRESSHEPDAYQRENSMMPEYAGITVGEEAKQSGSALEEDDFKAMYHATYRAATFALRHYLKMAAAETLPPVLSKDTATNVIDGILKLFCDDQLKPVATGSL</sequence>
<comment type="caution">
    <text evidence="3">The sequence shown here is derived from an EMBL/GenBank/DDBJ whole genome shotgun (WGS) entry which is preliminary data.</text>
</comment>
<name>A0A6V8HHU3_TALPI</name>
<evidence type="ECO:0000256" key="1">
    <source>
        <dbReference type="SAM" id="MobiDB-lite"/>
    </source>
</evidence>
<dbReference type="Pfam" id="PF18596">
    <property type="entry name" value="Sld7_C"/>
    <property type="match status" value="1"/>
</dbReference>
<reference evidence="4" key="1">
    <citation type="journal article" date="2015" name="Genome Announc.">
        <title>Draft genome sequence of Talaromyces cellulolyticus strain Y-94, a source of lignocellulosic biomass-degrading enzymes.</title>
        <authorList>
            <person name="Fujii T."/>
            <person name="Koike H."/>
            <person name="Sawayama S."/>
            <person name="Yano S."/>
            <person name="Inoue H."/>
        </authorList>
    </citation>
    <scope>NUCLEOTIDE SEQUENCE [LARGE SCALE GENOMIC DNA]</scope>
    <source>
        <strain evidence="4">Y-94</strain>
    </source>
</reference>
<gene>
    <name evidence="3" type="ORF">TCE0_041f13552</name>
</gene>
<dbReference type="AlphaFoldDB" id="A0A6V8HHU3"/>
<organism evidence="3 4">
    <name type="scientific">Talaromyces pinophilus</name>
    <name type="common">Penicillium pinophilum</name>
    <dbReference type="NCBI Taxonomy" id="128442"/>
    <lineage>
        <taxon>Eukaryota</taxon>
        <taxon>Fungi</taxon>
        <taxon>Dikarya</taxon>
        <taxon>Ascomycota</taxon>
        <taxon>Pezizomycotina</taxon>
        <taxon>Eurotiomycetes</taxon>
        <taxon>Eurotiomycetidae</taxon>
        <taxon>Eurotiales</taxon>
        <taxon>Trichocomaceae</taxon>
        <taxon>Talaromyces</taxon>
        <taxon>Talaromyces sect. Talaromyces</taxon>
    </lineage>
</organism>
<feature type="region of interest" description="Disordered" evidence="1">
    <location>
        <begin position="176"/>
        <end position="213"/>
    </location>
</feature>
<accession>A0A6V8HHU3</accession>
<feature type="compositionally biased region" description="Polar residues" evidence="1">
    <location>
        <begin position="185"/>
        <end position="196"/>
    </location>
</feature>
<dbReference type="InterPro" id="IPR041260">
    <property type="entry name" value="Sld7_C"/>
</dbReference>
<keyword evidence="4" id="KW-1185">Reference proteome</keyword>
<protein>
    <recommendedName>
        <fullName evidence="2">Sld7 C-terminal domain-containing protein</fullName>
    </recommendedName>
</protein>
<evidence type="ECO:0000313" key="3">
    <source>
        <dbReference type="EMBL" id="GAM40868.1"/>
    </source>
</evidence>
<feature type="domain" description="Sld7 C-terminal" evidence="2">
    <location>
        <begin position="357"/>
        <end position="479"/>
    </location>
</feature>
<evidence type="ECO:0000259" key="2">
    <source>
        <dbReference type="Pfam" id="PF18596"/>
    </source>
</evidence>
<feature type="region of interest" description="Disordered" evidence="1">
    <location>
        <begin position="286"/>
        <end position="354"/>
    </location>
</feature>
<dbReference type="EMBL" id="DF933837">
    <property type="protein sequence ID" value="GAM40868.1"/>
    <property type="molecule type" value="Genomic_DNA"/>
</dbReference>
<dbReference type="Proteomes" id="UP000053095">
    <property type="component" value="Unassembled WGS sequence"/>
</dbReference>
<feature type="region of interest" description="Disordered" evidence="1">
    <location>
        <begin position="132"/>
        <end position="153"/>
    </location>
</feature>